<evidence type="ECO:0000313" key="2">
    <source>
        <dbReference type="EMBL" id="UVC54237.1"/>
    </source>
</evidence>
<keyword evidence="1" id="KW-1133">Transmembrane helix</keyword>
<proteinExistence type="predicted"/>
<keyword evidence="1" id="KW-0812">Transmembrane</keyword>
<organism evidence="2 3">
    <name type="scientific">Theileria orientalis</name>
    <dbReference type="NCBI Taxonomy" id="68886"/>
    <lineage>
        <taxon>Eukaryota</taxon>
        <taxon>Sar</taxon>
        <taxon>Alveolata</taxon>
        <taxon>Apicomplexa</taxon>
        <taxon>Aconoidasida</taxon>
        <taxon>Piroplasmida</taxon>
        <taxon>Theileriidae</taxon>
        <taxon>Theileria</taxon>
    </lineage>
</organism>
<feature type="transmembrane region" description="Helical" evidence="1">
    <location>
        <begin position="254"/>
        <end position="275"/>
    </location>
</feature>
<reference evidence="2" key="1">
    <citation type="submission" date="2022-07" db="EMBL/GenBank/DDBJ databases">
        <title>Evaluation of T. orientalis genome assembly methods using nanopore sequencing and analysis of variation between genomes.</title>
        <authorList>
            <person name="Yam J."/>
            <person name="Micallef M.L."/>
            <person name="Liu M."/>
            <person name="Djordjevic S.P."/>
            <person name="Bogema D.R."/>
            <person name="Jenkins C."/>
        </authorList>
    </citation>
    <scope>NUCLEOTIDE SEQUENCE</scope>
    <source>
        <strain evidence="2">Fish Creek</strain>
    </source>
</reference>
<dbReference type="EMBL" id="CP056066">
    <property type="protein sequence ID" value="UVC54237.1"/>
    <property type="molecule type" value="Genomic_DNA"/>
</dbReference>
<sequence>MRVTTTTNNVLANRNKSKIEVDPGSLIQTYELNDYLNSLYKGPSFLEATNELVEPGGVSNLQVSPEVKGMLKDKFWRTWYHLKHVQAGPFAVYNNPTPIDINGLFPATPDAVEHVAEQAAAATIGPPTVPGVAVNANNNLLNVAPGTNQVQVVPGVGPVGVVTQAPTTTEQNKEDELNRSLNARAVPTNLPVTTSPGGDPNTPPLANIPLVNVIGGKIISAPGVIPGDHMDNHPLFSTTNLDPTGYYKLNVGNIGRTIIVVLVVLFLVGGCVYRIKTRKRPKKKK</sequence>
<gene>
    <name evidence="2" type="ORF">MACJ_003772</name>
</gene>
<evidence type="ECO:0000313" key="3">
    <source>
        <dbReference type="Proteomes" id="UP000244803"/>
    </source>
</evidence>
<accession>A0A976SKM0</accession>
<evidence type="ECO:0000256" key="1">
    <source>
        <dbReference type="SAM" id="Phobius"/>
    </source>
</evidence>
<dbReference type="Proteomes" id="UP000244803">
    <property type="component" value="Chromosome 3"/>
</dbReference>
<dbReference type="AlphaFoldDB" id="A0A976SKM0"/>
<keyword evidence="1" id="KW-0472">Membrane</keyword>
<name>A0A976SKM0_THEOR</name>
<protein>
    <submittedName>
        <fullName evidence="2">Uncharacterized protein</fullName>
    </submittedName>
</protein>